<reference evidence="3" key="1">
    <citation type="submission" date="2018-10" db="EMBL/GenBank/DDBJ databases">
        <authorList>
            <person name="Peiro R."/>
            <person name="Begona"/>
            <person name="Cbmso G."/>
            <person name="Lopez M."/>
            <person name="Gonzalez S."/>
            <person name="Sacristan E."/>
            <person name="Castillo E."/>
        </authorList>
    </citation>
    <scope>NUCLEOTIDE SEQUENCE [LARGE SCALE GENOMIC DNA]</scope>
</reference>
<dbReference type="AlphaFoldDB" id="A0A3S4DC88"/>
<keyword evidence="3" id="KW-1185">Reference proteome</keyword>
<dbReference type="Proteomes" id="UP000289200">
    <property type="component" value="Unassembled WGS sequence"/>
</dbReference>
<feature type="compositionally biased region" description="Low complexity" evidence="1">
    <location>
        <begin position="27"/>
        <end position="39"/>
    </location>
</feature>
<proteinExistence type="predicted"/>
<sequence>MRYVPRSMTRGQVIDVDGHQSDGNQNRRTGGSSSTITSRRAMRSTDSRNRAAVYTLRSSRRGFNRLCVPGTGAVLPQSAESHLESLAALTAGLHVTFQPRVRLNFRKRYVLQPLHHINLMHADRFSTEFGQNLLCFRFLLRGSSAHPDHNASGHELKLELLRLLLAKQSNCSSADTRSDRPGCHCGCGDHCKTSAGSDDGHHGRGRAHIEKNSSHAGGRRCKIVSCDKCPTRGPRYVGDLLRRNVERAQTASDRLELTHDVNIRAVETGMQEGFDRILKGALSVKHTGYFTHPTRLKNPFVIRIGHNHRPLAATGKDSATRQLIPSN</sequence>
<organism evidence="2 3">
    <name type="scientific">Rhodoplanes serenus</name>
    <dbReference type="NCBI Taxonomy" id="200615"/>
    <lineage>
        <taxon>Bacteria</taxon>
        <taxon>Pseudomonadati</taxon>
        <taxon>Pseudomonadota</taxon>
        <taxon>Alphaproteobacteria</taxon>
        <taxon>Hyphomicrobiales</taxon>
        <taxon>Nitrobacteraceae</taxon>
        <taxon>Rhodoplanes</taxon>
    </lineage>
</organism>
<evidence type="ECO:0000313" key="2">
    <source>
        <dbReference type="EMBL" id="VCU06705.1"/>
    </source>
</evidence>
<evidence type="ECO:0000313" key="3">
    <source>
        <dbReference type="Proteomes" id="UP000289200"/>
    </source>
</evidence>
<evidence type="ECO:0000256" key="1">
    <source>
        <dbReference type="SAM" id="MobiDB-lite"/>
    </source>
</evidence>
<feature type="region of interest" description="Disordered" evidence="1">
    <location>
        <begin position="1"/>
        <end position="49"/>
    </location>
</feature>
<gene>
    <name evidence="2" type="ORF">RHODGE_RHODGE_01352</name>
</gene>
<protein>
    <submittedName>
        <fullName evidence="2">Uncharacterized protein</fullName>
    </submittedName>
</protein>
<accession>A0A3S4DC88</accession>
<comment type="caution">
    <text evidence="2">The sequence shown here is derived from an EMBL/GenBank/DDBJ whole genome shotgun (WGS) entry which is preliminary data.</text>
</comment>
<name>A0A3S4DC88_9BRAD</name>
<dbReference type="EMBL" id="UWOC01000111">
    <property type="protein sequence ID" value="VCU06705.1"/>
    <property type="molecule type" value="Genomic_DNA"/>
</dbReference>